<name>Q01PB8_SOLUE</name>
<protein>
    <submittedName>
        <fullName evidence="3">TadE family protein</fullName>
    </submittedName>
</protein>
<dbReference type="Pfam" id="PF07811">
    <property type="entry name" value="TadE"/>
    <property type="match status" value="1"/>
</dbReference>
<dbReference type="AlphaFoldDB" id="Q01PB8"/>
<organism evidence="3">
    <name type="scientific">Solibacter usitatus (strain Ellin6076)</name>
    <dbReference type="NCBI Taxonomy" id="234267"/>
    <lineage>
        <taxon>Bacteria</taxon>
        <taxon>Pseudomonadati</taxon>
        <taxon>Acidobacteriota</taxon>
        <taxon>Terriglobia</taxon>
        <taxon>Bryobacterales</taxon>
        <taxon>Solibacteraceae</taxon>
        <taxon>Candidatus Solibacter</taxon>
    </lineage>
</organism>
<evidence type="ECO:0000313" key="3">
    <source>
        <dbReference type="EMBL" id="ABJ88502.1"/>
    </source>
</evidence>
<proteinExistence type="predicted"/>
<dbReference type="InParanoid" id="Q01PB8"/>
<dbReference type="KEGG" id="sus:Acid_7596"/>
<keyword evidence="1" id="KW-0472">Membrane</keyword>
<dbReference type="HOGENOM" id="CLU_1804922_0_0_0"/>
<dbReference type="EMBL" id="CP000473">
    <property type="protein sequence ID" value="ABJ88502.1"/>
    <property type="molecule type" value="Genomic_DNA"/>
</dbReference>
<evidence type="ECO:0000256" key="1">
    <source>
        <dbReference type="SAM" id="Phobius"/>
    </source>
</evidence>
<evidence type="ECO:0000259" key="2">
    <source>
        <dbReference type="Pfam" id="PF07811"/>
    </source>
</evidence>
<keyword evidence="1" id="KW-1133">Transmembrane helix</keyword>
<feature type="domain" description="TadE-like" evidence="2">
    <location>
        <begin position="36"/>
        <end position="74"/>
    </location>
</feature>
<gene>
    <name evidence="3" type="ordered locus">Acid_7596</name>
</gene>
<dbReference type="InterPro" id="IPR012495">
    <property type="entry name" value="TadE-like_dom"/>
</dbReference>
<keyword evidence="1" id="KW-0812">Transmembrane</keyword>
<reference evidence="3" key="1">
    <citation type="submission" date="2006-10" db="EMBL/GenBank/DDBJ databases">
        <title>Complete sequence of Solibacter usitatus Ellin6076.</title>
        <authorList>
            <consortium name="US DOE Joint Genome Institute"/>
            <person name="Copeland A."/>
            <person name="Lucas S."/>
            <person name="Lapidus A."/>
            <person name="Barry K."/>
            <person name="Detter J.C."/>
            <person name="Glavina del Rio T."/>
            <person name="Hammon N."/>
            <person name="Israni S."/>
            <person name="Dalin E."/>
            <person name="Tice H."/>
            <person name="Pitluck S."/>
            <person name="Thompson L.S."/>
            <person name="Brettin T."/>
            <person name="Bruce D."/>
            <person name="Han C."/>
            <person name="Tapia R."/>
            <person name="Gilna P."/>
            <person name="Schmutz J."/>
            <person name="Larimer F."/>
            <person name="Land M."/>
            <person name="Hauser L."/>
            <person name="Kyrpides N."/>
            <person name="Mikhailova N."/>
            <person name="Janssen P.H."/>
            <person name="Kuske C.R."/>
            <person name="Richardson P."/>
        </authorList>
    </citation>
    <scope>NUCLEOTIDE SEQUENCE</scope>
    <source>
        <strain evidence="3">Ellin6076</strain>
    </source>
</reference>
<dbReference type="STRING" id="234267.Acid_7596"/>
<sequence length="166" mass="17950">MRSYPTLTRTTWAHVSDEPFLRVRPKSRKDRTKGHAVVEAALVMPLLIFLFVGTFDMGFYCYDLISVENAVRIAVEYTATSSFTASDTGTACTLALSELATVPNLVGVSNCNSLPLKVSASAVSGKDGSQASQVSVQYQSALFIPIPGLLTGRLNITRVAQMRLKS</sequence>
<accession>Q01PB8</accession>
<feature type="transmembrane region" description="Helical" evidence="1">
    <location>
        <begin position="36"/>
        <end position="60"/>
    </location>
</feature>
<dbReference type="eggNOG" id="COG4961">
    <property type="taxonomic scope" value="Bacteria"/>
</dbReference>